<gene>
    <name evidence="3" type="primary">paxip1</name>
    <name evidence="3" type="ORF">GZH46_01132</name>
</gene>
<proteinExistence type="predicted"/>
<feature type="domain" description="BRCT" evidence="2">
    <location>
        <begin position="783"/>
        <end position="856"/>
    </location>
</feature>
<feature type="domain" description="BRCT" evidence="2">
    <location>
        <begin position="3"/>
        <end position="92"/>
    </location>
</feature>
<accession>A0ABQ7SA87</accession>
<evidence type="ECO:0000313" key="3">
    <source>
        <dbReference type="EMBL" id="KAG9510329.1"/>
    </source>
</evidence>
<dbReference type="InterPro" id="IPR001357">
    <property type="entry name" value="BRCT_dom"/>
</dbReference>
<dbReference type="CDD" id="cd17714">
    <property type="entry name" value="BRCT_PAXIP1_rpt1"/>
    <property type="match status" value="1"/>
</dbReference>
<dbReference type="Pfam" id="PF16759">
    <property type="entry name" value="LIG3_BRCT"/>
    <property type="match status" value="1"/>
</dbReference>
<evidence type="ECO:0000256" key="1">
    <source>
        <dbReference type="SAM" id="MobiDB-lite"/>
    </source>
</evidence>
<dbReference type="Gene3D" id="3.40.50.10190">
    <property type="entry name" value="BRCT domain"/>
    <property type="match status" value="4"/>
</dbReference>
<dbReference type="PANTHER" id="PTHR47667">
    <property type="entry name" value="REGULATOR OF TY1 TRANSPOSITION PROTEIN 107"/>
    <property type="match status" value="1"/>
</dbReference>
<evidence type="ECO:0000259" key="2">
    <source>
        <dbReference type="PROSITE" id="PS50172"/>
    </source>
</evidence>
<dbReference type="SUPFAM" id="SSF52113">
    <property type="entry name" value="BRCT domain"/>
    <property type="match status" value="4"/>
</dbReference>
<feature type="region of interest" description="Disordered" evidence="1">
    <location>
        <begin position="204"/>
        <end position="254"/>
    </location>
</feature>
<dbReference type="InterPro" id="IPR031916">
    <property type="entry name" value="LIG3_BRCT"/>
</dbReference>
<dbReference type="PANTHER" id="PTHR47667:SF1">
    <property type="entry name" value="REGULATOR OF TY1 TRANSPOSITION PROTEIN 107"/>
    <property type="match status" value="1"/>
</dbReference>
<feature type="non-terminal residue" evidence="3">
    <location>
        <position position="1"/>
    </location>
</feature>
<dbReference type="Pfam" id="PF12738">
    <property type="entry name" value="PTCB-BRCT"/>
    <property type="match status" value="1"/>
</dbReference>
<dbReference type="PROSITE" id="PS50172">
    <property type="entry name" value="BRCT"/>
    <property type="match status" value="3"/>
</dbReference>
<dbReference type="Proteomes" id="UP000825002">
    <property type="component" value="Unassembled WGS sequence"/>
</dbReference>
<organism evidence="3 4">
    <name type="scientific">Fragariocoptes setiger</name>
    <dbReference type="NCBI Taxonomy" id="1670756"/>
    <lineage>
        <taxon>Eukaryota</taxon>
        <taxon>Metazoa</taxon>
        <taxon>Ecdysozoa</taxon>
        <taxon>Arthropoda</taxon>
        <taxon>Chelicerata</taxon>
        <taxon>Arachnida</taxon>
        <taxon>Acari</taxon>
        <taxon>Acariformes</taxon>
        <taxon>Trombidiformes</taxon>
        <taxon>Prostigmata</taxon>
        <taxon>Eupodina</taxon>
        <taxon>Eriophyoidea</taxon>
        <taxon>Phytoptidae</taxon>
        <taxon>Fragariocoptes</taxon>
    </lineage>
</organism>
<comment type="caution">
    <text evidence="3">The sequence shown here is derived from an EMBL/GenBank/DDBJ whole genome shotgun (WGS) entry which is preliminary data.</text>
</comment>
<dbReference type="CDD" id="cd17711">
    <property type="entry name" value="BRCT_PAXIP1_rpt3"/>
    <property type="match status" value="1"/>
</dbReference>
<name>A0ABQ7SA87_9ACAR</name>
<dbReference type="SMART" id="SM00292">
    <property type="entry name" value="BRCT"/>
    <property type="match status" value="4"/>
</dbReference>
<reference evidence="3 4" key="1">
    <citation type="submission" date="2020-10" db="EMBL/GenBank/DDBJ databases">
        <authorList>
            <person name="Klimov P.B."/>
            <person name="Dyachkov S.M."/>
            <person name="Chetverikov P.E."/>
        </authorList>
    </citation>
    <scope>NUCLEOTIDE SEQUENCE [LARGE SCALE GENOMIC DNA]</scope>
    <source>
        <strain evidence="3">BMOC 18-1129-001#AD2665</strain>
        <tissue evidence="3">Entire mites</tissue>
    </source>
</reference>
<feature type="domain" description="BRCT" evidence="2">
    <location>
        <begin position="92"/>
        <end position="185"/>
    </location>
</feature>
<dbReference type="InterPro" id="IPR053036">
    <property type="entry name" value="CellCycle_DNARepair_Reg"/>
</dbReference>
<protein>
    <submittedName>
        <fullName evidence="3">PAX-interacting protein 1</fullName>
    </submittedName>
</protein>
<keyword evidence="4" id="KW-1185">Reference proteome</keyword>
<dbReference type="EMBL" id="JAIFTH010000172">
    <property type="protein sequence ID" value="KAG9510329.1"/>
    <property type="molecule type" value="Genomic_DNA"/>
</dbReference>
<evidence type="ECO:0000313" key="4">
    <source>
        <dbReference type="Proteomes" id="UP000825002"/>
    </source>
</evidence>
<sequence>MGEGNQMFSNVRFLLSARVDEQELIKNEMIERGGKQINYLSDNVTHVIADSITENKAAEEAIDIFEKPVVTSRWIWMSIKANRLLPSGAFSPNKQILKSVVAHVSTMGLSVDDVKRLYATITFYGGSVVASFNQKSCTHVIVSKAEGSIYEQVTGSNDCRKIVTPDWVFDTIKNGAICDEKVYDPGLLVNRPANVQNEIKNLDDNHISQPNQESDQSKHDSRPGFWGSGDAEIAKEQPLPSSPRPTQPADPRFVRPTLEGRQLNSNTSPQAQCMNIQTSNQAGPTQIQAQGPVQQMHVGQPGSHPQAMHVQGQTVQVQQQLMPQQSLQHRQTMMPPQQSPQYRQTIMPPQHRQAIMTSQQAQVPSNMHQQALTTSPHVMHQVGPRFVRQTIDHRQLNPNVGPYAQRMNIQNMNQASPTHIQGQGAPQQIHVGQSGPHIQTMHVQGQIVQVQQKQSPPHRHTMMPPQQGQVQNNIHPQAMPNSPRVMHQVGPRFIRQTIDHRQANSNVGPYAQRMNIQNMNQASPTHIQGQGAPQQMHVGQSGPHIQTMHMQGQIIQVQQQLPPQRSPQQHQTIMISQQAQVPNNVHQQALSGSPRIVHQAGPRFFTHNSSSPDVRSTPVNCNKGKPALKGPPTFTKAPEPQAPPLPQLPSLGNNELHLSVKKVNQTLEELDALVGAVGHESPADIPEGMFLIGCVFLMHEYDRAKGCFSDSWQNLVKSHGGEITNNLAECTHLICETRLSELFWQAINEGKRCVTIYWLNDVLASKHMRPPWRALHVPLPFAQNNRPCKDLVISATNYRGTEKAVIREMVKQVGGIYDQCMSPKTGVLVCRKLGGDKHKKAYQWKLPMVNTQWLSDIVLGCKDTDPYCRSEIMPKYQLFTLKPTEDPFELKVSCKENAKLFLPWHKPIRFNKHKLELKNNGEQQSGVTNNSIIAELKKETDIADASANTIIAERCAGIN</sequence>
<dbReference type="Pfam" id="PF00533">
    <property type="entry name" value="BRCT"/>
    <property type="match status" value="1"/>
</dbReference>
<dbReference type="InterPro" id="IPR036420">
    <property type="entry name" value="BRCT_dom_sf"/>
</dbReference>